<sequence>MQRYSRIAIFLHWAIAALLAFQIAVGWALEDLGARGFAVFQLHKSIGISILGLTLARIVVRYWKPRPAPVEGGWQGALAKAVHAGLYLFMLGAPLTGWALVSTAKVKVPTLIFGTVPLPHLPLPMSANDPASAAHAVLAWIGIALLALHVAGALRHHFLMRDGLLWRMMPARSPLWLVALPTLIAVGFLLGRAILPASASKAMPQAMAVPSAPTAAEEEAPATVANVLGTDVPGNTENAAVPSEADNAVAAGEPVGPPSSWAVQPGGTIGFSVGNGGETISGGFSRWTAKIAMDPDHPDSADIRVEIDLASASVGDSYKDGMLAGDEFFGVAAHPKAVFTAKGAERTGANSYRASGTLTLKGVSKPQSIRFSLSGPGKTRRVSGSATIARAPFGVGNGESGAGLDPKVAVHFGFSAKAE</sequence>
<keyword evidence="3" id="KW-0813">Transport</keyword>
<dbReference type="SUPFAM" id="SSF81342">
    <property type="entry name" value="Transmembrane di-heme cytochromes"/>
    <property type="match status" value="1"/>
</dbReference>
<proteinExistence type="inferred from homology"/>
<reference evidence="15 16" key="1">
    <citation type="submission" date="2015-04" db="EMBL/GenBank/DDBJ databases">
        <title>Genome sequence of aromatic hydrocarbons-degrading Sphingobium chungbukense DJ77.</title>
        <authorList>
            <person name="Kim Y.-C."/>
            <person name="Chae J.-C."/>
        </authorList>
    </citation>
    <scope>NUCLEOTIDE SEQUENCE [LARGE SCALE GENOMIC DNA]</scope>
    <source>
        <strain evidence="15 16">DJ77</strain>
    </source>
</reference>
<keyword evidence="11 13" id="KW-0472">Membrane</keyword>
<dbReference type="InterPro" id="IPR016174">
    <property type="entry name" value="Di-haem_cyt_TM"/>
</dbReference>
<dbReference type="GO" id="GO:0005886">
    <property type="term" value="C:plasma membrane"/>
    <property type="evidence" value="ECO:0007669"/>
    <property type="project" value="UniProtKB-SubCell"/>
</dbReference>
<dbReference type="PANTHER" id="PTHR30529">
    <property type="entry name" value="CYTOCHROME B561"/>
    <property type="match status" value="1"/>
</dbReference>
<dbReference type="EMBL" id="LBIC01000004">
    <property type="protein sequence ID" value="KKW92325.1"/>
    <property type="molecule type" value="Genomic_DNA"/>
</dbReference>
<dbReference type="Proteomes" id="UP000033874">
    <property type="component" value="Unassembled WGS sequence"/>
</dbReference>
<evidence type="ECO:0000259" key="14">
    <source>
        <dbReference type="SMART" id="SM00867"/>
    </source>
</evidence>
<dbReference type="RefSeq" id="WP_046763532.1">
    <property type="nucleotide sequence ID" value="NZ_LBIC01000004.1"/>
</dbReference>
<dbReference type="GO" id="GO:0020037">
    <property type="term" value="F:heme binding"/>
    <property type="evidence" value="ECO:0007669"/>
    <property type="project" value="TreeGrafter"/>
</dbReference>
<keyword evidence="5" id="KW-0349">Heme</keyword>
<dbReference type="Pfam" id="PF04264">
    <property type="entry name" value="YceI"/>
    <property type="match status" value="1"/>
</dbReference>
<dbReference type="Pfam" id="PF01292">
    <property type="entry name" value="Ni_hydr_CYTB"/>
    <property type="match status" value="1"/>
</dbReference>
<dbReference type="InterPro" id="IPR011577">
    <property type="entry name" value="Cyt_b561_bac/Ni-Hgenase"/>
</dbReference>
<feature type="transmembrane region" description="Helical" evidence="13">
    <location>
        <begin position="175"/>
        <end position="195"/>
    </location>
</feature>
<comment type="similarity">
    <text evidence="12">Belongs to the cytochrome b561 family.</text>
</comment>
<evidence type="ECO:0000256" key="12">
    <source>
        <dbReference type="ARBA" id="ARBA00037975"/>
    </source>
</evidence>
<evidence type="ECO:0000313" key="16">
    <source>
        <dbReference type="Proteomes" id="UP000033874"/>
    </source>
</evidence>
<evidence type="ECO:0000256" key="10">
    <source>
        <dbReference type="ARBA" id="ARBA00023004"/>
    </source>
</evidence>
<dbReference type="InterPro" id="IPR036761">
    <property type="entry name" value="TTHA0802/YceI-like_sf"/>
</dbReference>
<evidence type="ECO:0000256" key="9">
    <source>
        <dbReference type="ARBA" id="ARBA00022989"/>
    </source>
</evidence>
<keyword evidence="10" id="KW-0408">Iron</keyword>
<evidence type="ECO:0000256" key="4">
    <source>
        <dbReference type="ARBA" id="ARBA00022475"/>
    </source>
</evidence>
<evidence type="ECO:0000256" key="5">
    <source>
        <dbReference type="ARBA" id="ARBA00022617"/>
    </source>
</evidence>
<dbReference type="SUPFAM" id="SSF101874">
    <property type="entry name" value="YceI-like"/>
    <property type="match status" value="1"/>
</dbReference>
<feature type="transmembrane region" description="Helical" evidence="13">
    <location>
        <begin position="81"/>
        <end position="101"/>
    </location>
</feature>
<evidence type="ECO:0000256" key="7">
    <source>
        <dbReference type="ARBA" id="ARBA00022723"/>
    </source>
</evidence>
<accession>A0A0M3AR59</accession>
<keyword evidence="8" id="KW-0249">Electron transport</keyword>
<dbReference type="GO" id="GO:0022904">
    <property type="term" value="P:respiratory electron transport chain"/>
    <property type="evidence" value="ECO:0007669"/>
    <property type="project" value="InterPro"/>
</dbReference>
<evidence type="ECO:0000256" key="11">
    <source>
        <dbReference type="ARBA" id="ARBA00023136"/>
    </source>
</evidence>
<evidence type="ECO:0000256" key="6">
    <source>
        <dbReference type="ARBA" id="ARBA00022692"/>
    </source>
</evidence>
<gene>
    <name evidence="15" type="ORF">YP76_10415</name>
</gene>
<dbReference type="PATRIC" id="fig|56193.3.peg.2160"/>
<organism evidence="15 16">
    <name type="scientific">Sphingobium chungbukense</name>
    <dbReference type="NCBI Taxonomy" id="56193"/>
    <lineage>
        <taxon>Bacteria</taxon>
        <taxon>Pseudomonadati</taxon>
        <taxon>Pseudomonadota</taxon>
        <taxon>Alphaproteobacteria</taxon>
        <taxon>Sphingomonadales</taxon>
        <taxon>Sphingomonadaceae</taxon>
        <taxon>Sphingobium</taxon>
    </lineage>
</organism>
<evidence type="ECO:0000256" key="13">
    <source>
        <dbReference type="SAM" id="Phobius"/>
    </source>
</evidence>
<protein>
    <submittedName>
        <fullName evidence="15">Polyisoprenoid-binding protein</fullName>
    </submittedName>
</protein>
<dbReference type="SMART" id="SM00867">
    <property type="entry name" value="YceI"/>
    <property type="match status" value="1"/>
</dbReference>
<evidence type="ECO:0000256" key="3">
    <source>
        <dbReference type="ARBA" id="ARBA00022448"/>
    </source>
</evidence>
<feature type="transmembrane region" description="Helical" evidence="13">
    <location>
        <begin position="41"/>
        <end position="60"/>
    </location>
</feature>
<feature type="transmembrane region" description="Helical" evidence="13">
    <location>
        <begin position="133"/>
        <end position="154"/>
    </location>
</feature>
<evidence type="ECO:0000313" key="15">
    <source>
        <dbReference type="EMBL" id="KKW92325.1"/>
    </source>
</evidence>
<keyword evidence="4" id="KW-1003">Cell membrane</keyword>
<comment type="subcellular location">
    <subcellularLocation>
        <location evidence="2">Cell membrane</location>
        <topology evidence="2">Multi-pass membrane protein</topology>
    </subcellularLocation>
</comment>
<evidence type="ECO:0000256" key="8">
    <source>
        <dbReference type="ARBA" id="ARBA00022982"/>
    </source>
</evidence>
<evidence type="ECO:0000256" key="1">
    <source>
        <dbReference type="ARBA" id="ARBA00001970"/>
    </source>
</evidence>
<dbReference type="InterPro" id="IPR007372">
    <property type="entry name" value="Lipid/polyisoprenoid-bd_YceI"/>
</dbReference>
<keyword evidence="7" id="KW-0479">Metal-binding</keyword>
<dbReference type="GO" id="GO:0046872">
    <property type="term" value="F:metal ion binding"/>
    <property type="evidence" value="ECO:0007669"/>
    <property type="project" value="UniProtKB-KW"/>
</dbReference>
<dbReference type="InterPro" id="IPR052168">
    <property type="entry name" value="Cytochrome_b561_oxidase"/>
</dbReference>
<feature type="domain" description="Lipid/polyisoprenoid-binding YceI-like" evidence="14">
    <location>
        <begin position="260"/>
        <end position="417"/>
    </location>
</feature>
<dbReference type="Gene3D" id="2.40.128.110">
    <property type="entry name" value="Lipid/polyisoprenoid-binding, YceI-like"/>
    <property type="match status" value="1"/>
</dbReference>
<comment type="cofactor">
    <cofactor evidence="1">
        <name>heme b</name>
        <dbReference type="ChEBI" id="CHEBI:60344"/>
    </cofactor>
</comment>
<keyword evidence="16" id="KW-1185">Reference proteome</keyword>
<comment type="caution">
    <text evidence="15">The sequence shown here is derived from an EMBL/GenBank/DDBJ whole genome shotgun (WGS) entry which is preliminary data.</text>
</comment>
<dbReference type="AlphaFoldDB" id="A0A0M3AR59"/>
<dbReference type="PANTHER" id="PTHR30529:SF7">
    <property type="entry name" value="CYTOCHROME B561 BACTERIAL_NI-HYDROGENASE DOMAIN-CONTAINING PROTEIN"/>
    <property type="match status" value="1"/>
</dbReference>
<keyword evidence="9 13" id="KW-1133">Transmembrane helix</keyword>
<name>A0A0M3AR59_9SPHN</name>
<dbReference type="STRING" id="56193.YP76_10415"/>
<keyword evidence="6 13" id="KW-0812">Transmembrane</keyword>
<feature type="transmembrane region" description="Helical" evidence="13">
    <location>
        <begin position="7"/>
        <end position="29"/>
    </location>
</feature>
<evidence type="ECO:0000256" key="2">
    <source>
        <dbReference type="ARBA" id="ARBA00004651"/>
    </source>
</evidence>
<dbReference type="GO" id="GO:0009055">
    <property type="term" value="F:electron transfer activity"/>
    <property type="evidence" value="ECO:0007669"/>
    <property type="project" value="InterPro"/>
</dbReference>